<accession>A0A318ZPZ2</accession>
<sequence length="299" mass="33453">MASMLSQQEDFVFVNISRPDEIKAASTQRTIRRWVMRDIGRSRRTQRKPQTWTLSLTPSIHPSTALISSANPARIPASIDPCNATFYPTQLDDRGLQLMHFMTSDKDYVFRPFRSVWFSMALTDPSATFVALANAAMFLDQRLRAQEFSYETSSECLAYYGRCVQQVRGRLGNVKESLGEGVITAILGLICHDLYVGMCDRWNTHFQGLERIIRLRGGYDGLGVNVALFAFWLDIVGSVAVDTPPRMPKPPGLAGYLGTEPPDALKPAIRSLLDDISIRHGSFCDVPVALNHAILEARR</sequence>
<dbReference type="PANTHER" id="PTHR37540">
    <property type="entry name" value="TRANSCRIPTION FACTOR (ACR-2), PUTATIVE-RELATED-RELATED"/>
    <property type="match status" value="1"/>
</dbReference>
<evidence type="ECO:0000313" key="2">
    <source>
        <dbReference type="Proteomes" id="UP000248349"/>
    </source>
</evidence>
<reference evidence="1 2" key="1">
    <citation type="submission" date="2016-12" db="EMBL/GenBank/DDBJ databases">
        <title>The genomes of Aspergillus section Nigri reveals drivers in fungal speciation.</title>
        <authorList>
            <consortium name="DOE Joint Genome Institute"/>
            <person name="Vesth T.C."/>
            <person name="Nybo J."/>
            <person name="Theobald S."/>
            <person name="Brandl J."/>
            <person name="Frisvad J.C."/>
            <person name="Nielsen K.F."/>
            <person name="Lyhne E.K."/>
            <person name="Kogle M.E."/>
            <person name="Kuo A."/>
            <person name="Riley R."/>
            <person name="Clum A."/>
            <person name="Nolan M."/>
            <person name="Lipzen A."/>
            <person name="Salamov A."/>
            <person name="Henrissat B."/>
            <person name="Wiebenga A."/>
            <person name="De Vries R.P."/>
            <person name="Grigoriev I.V."/>
            <person name="Mortensen U.H."/>
            <person name="Andersen M.R."/>
            <person name="Baker S.E."/>
        </authorList>
    </citation>
    <scope>NUCLEOTIDE SEQUENCE [LARGE SCALE GENOMIC DNA]</scope>
    <source>
        <strain evidence="1 2">JOP 1030-1</strain>
    </source>
</reference>
<dbReference type="GeneID" id="37080655"/>
<dbReference type="InterPro" id="IPR021858">
    <property type="entry name" value="Fun_TF"/>
</dbReference>
<dbReference type="AlphaFoldDB" id="A0A318ZPZ2"/>
<gene>
    <name evidence="1" type="ORF">BP01DRAFT_419836</name>
</gene>
<dbReference type="RefSeq" id="XP_025435673.1">
    <property type="nucleotide sequence ID" value="XM_025579426.1"/>
</dbReference>
<dbReference type="Pfam" id="PF11951">
    <property type="entry name" value="Fungal_trans_2"/>
    <property type="match status" value="1"/>
</dbReference>
<protein>
    <submittedName>
        <fullName evidence="1">Uncharacterized protein</fullName>
    </submittedName>
</protein>
<name>A0A318ZPZ2_9EURO</name>
<dbReference type="PANTHER" id="PTHR37540:SF5">
    <property type="entry name" value="TRANSCRIPTION FACTOR DOMAIN-CONTAINING PROTEIN"/>
    <property type="match status" value="1"/>
</dbReference>
<organism evidence="1 2">
    <name type="scientific">Aspergillus saccharolyticus JOP 1030-1</name>
    <dbReference type="NCBI Taxonomy" id="1450539"/>
    <lineage>
        <taxon>Eukaryota</taxon>
        <taxon>Fungi</taxon>
        <taxon>Dikarya</taxon>
        <taxon>Ascomycota</taxon>
        <taxon>Pezizomycotina</taxon>
        <taxon>Eurotiomycetes</taxon>
        <taxon>Eurotiomycetidae</taxon>
        <taxon>Eurotiales</taxon>
        <taxon>Aspergillaceae</taxon>
        <taxon>Aspergillus</taxon>
        <taxon>Aspergillus subgen. Circumdati</taxon>
    </lineage>
</organism>
<dbReference type="Proteomes" id="UP000248349">
    <property type="component" value="Unassembled WGS sequence"/>
</dbReference>
<proteinExistence type="predicted"/>
<dbReference type="OrthoDB" id="3469225at2759"/>
<dbReference type="STRING" id="1450539.A0A318ZPZ2"/>
<evidence type="ECO:0000313" key="1">
    <source>
        <dbReference type="EMBL" id="PYH49691.1"/>
    </source>
</evidence>
<keyword evidence="2" id="KW-1185">Reference proteome</keyword>
<dbReference type="EMBL" id="KZ821218">
    <property type="protein sequence ID" value="PYH49691.1"/>
    <property type="molecule type" value="Genomic_DNA"/>
</dbReference>